<comment type="function">
    <text evidence="4">Catalyzes the NADPH-dependent reduction of ketopantoate into pantoic acid.</text>
</comment>
<dbReference type="InterPro" id="IPR036291">
    <property type="entry name" value="NAD(P)-bd_dom_sf"/>
</dbReference>
<dbReference type="InterPro" id="IPR003710">
    <property type="entry name" value="ApbA"/>
</dbReference>
<comment type="similarity">
    <text evidence="1 4">Belongs to the ketopantoate reductase family.</text>
</comment>
<dbReference type="Gene3D" id="1.10.1040.10">
    <property type="entry name" value="N-(1-d-carboxylethyl)-l-norvaline Dehydrogenase, domain 2"/>
    <property type="match status" value="1"/>
</dbReference>
<feature type="domain" description="Ketopantoate reductase C-terminal" evidence="6">
    <location>
        <begin position="191"/>
        <end position="311"/>
    </location>
</feature>
<dbReference type="GO" id="GO:0008677">
    <property type="term" value="F:2-dehydropantoate 2-reductase activity"/>
    <property type="evidence" value="ECO:0007669"/>
    <property type="project" value="UniProtKB-EC"/>
</dbReference>
<dbReference type="InterPro" id="IPR013328">
    <property type="entry name" value="6PGD_dom2"/>
</dbReference>
<dbReference type="GO" id="GO:0005737">
    <property type="term" value="C:cytoplasm"/>
    <property type="evidence" value="ECO:0007669"/>
    <property type="project" value="TreeGrafter"/>
</dbReference>
<keyword evidence="8" id="KW-1185">Reference proteome</keyword>
<dbReference type="EMBL" id="CANTUO010000002">
    <property type="protein sequence ID" value="CAI5757821.1"/>
    <property type="molecule type" value="Genomic_DNA"/>
</dbReference>
<dbReference type="InterPro" id="IPR013752">
    <property type="entry name" value="KPA_reductase"/>
</dbReference>
<dbReference type="EC" id="1.1.1.169" evidence="4"/>
<comment type="catalytic activity">
    <reaction evidence="4">
        <text>(R)-pantoate + NADP(+) = 2-dehydropantoate + NADPH + H(+)</text>
        <dbReference type="Rhea" id="RHEA:16233"/>
        <dbReference type="ChEBI" id="CHEBI:11561"/>
        <dbReference type="ChEBI" id="CHEBI:15378"/>
        <dbReference type="ChEBI" id="CHEBI:15980"/>
        <dbReference type="ChEBI" id="CHEBI:57783"/>
        <dbReference type="ChEBI" id="CHEBI:58349"/>
        <dbReference type="EC" id="1.1.1.169"/>
    </reaction>
</comment>
<name>A0A9W4TVI3_9ASCO</name>
<dbReference type="InterPro" id="IPR013332">
    <property type="entry name" value="KPR_N"/>
</dbReference>
<proteinExistence type="inferred from homology"/>
<dbReference type="PANTHER" id="PTHR21708">
    <property type="entry name" value="PROBABLE 2-DEHYDROPANTOATE 2-REDUCTASE"/>
    <property type="match status" value="1"/>
</dbReference>
<sequence>MIKVLIIGSGGVGVMSALALTNNNKCEVTLVVRSDYNLILSQGYSINSCTFGEFSNWKPHNLASSVEDANQYGPFDYIVLSTKNVPDGPITCENIIKPAIHGSETIILLQNGIHIEDAMFKAYPDNLILSGVSITGSTYYDGHVENVGKDQIYLGDFKTTNRNSDSDAKIHQYMELYQDPNGHNFIEVDENVQKTRWEKLIYNSVFNCITALVNLDVNRLQINNLNEELIKPAMYEVIKIAKTEGIECDESKIETYIHIGDGLFYSPSMCVDMRKGQLMELEIILGNPIKIARKNNVSVPILSTIYSLLKCVQFRLKEEKGLLKINQDDFKGNSNDYAKIFNEKYV</sequence>
<gene>
    <name evidence="7" type="ORF">CANVERA_P2333</name>
</gene>
<dbReference type="Proteomes" id="UP001152885">
    <property type="component" value="Unassembled WGS sequence"/>
</dbReference>
<dbReference type="SUPFAM" id="SSF51735">
    <property type="entry name" value="NAD(P)-binding Rossmann-fold domains"/>
    <property type="match status" value="1"/>
</dbReference>
<accession>A0A9W4TVI3</accession>
<evidence type="ECO:0000256" key="4">
    <source>
        <dbReference type="RuleBase" id="RU362068"/>
    </source>
</evidence>
<evidence type="ECO:0000256" key="3">
    <source>
        <dbReference type="ARBA" id="ARBA00023002"/>
    </source>
</evidence>
<keyword evidence="3 4" id="KW-0560">Oxidoreductase</keyword>
<dbReference type="FunFam" id="1.10.1040.10:FF:000017">
    <property type="entry name" value="2-dehydropantoate 2-reductase"/>
    <property type="match status" value="1"/>
</dbReference>
<evidence type="ECO:0000313" key="8">
    <source>
        <dbReference type="Proteomes" id="UP001152885"/>
    </source>
</evidence>
<dbReference type="AlphaFoldDB" id="A0A9W4TVI3"/>
<dbReference type="GO" id="GO:0015940">
    <property type="term" value="P:pantothenate biosynthetic process"/>
    <property type="evidence" value="ECO:0007669"/>
    <property type="project" value="InterPro"/>
</dbReference>
<dbReference type="NCBIfam" id="TIGR00745">
    <property type="entry name" value="apbA_panE"/>
    <property type="match status" value="1"/>
</dbReference>
<organism evidence="7 8">
    <name type="scientific">Candida verbasci</name>
    <dbReference type="NCBI Taxonomy" id="1227364"/>
    <lineage>
        <taxon>Eukaryota</taxon>
        <taxon>Fungi</taxon>
        <taxon>Dikarya</taxon>
        <taxon>Ascomycota</taxon>
        <taxon>Saccharomycotina</taxon>
        <taxon>Pichiomycetes</taxon>
        <taxon>Debaryomycetaceae</taxon>
        <taxon>Candida/Lodderomyces clade</taxon>
        <taxon>Candida</taxon>
    </lineage>
</organism>
<evidence type="ECO:0000313" key="7">
    <source>
        <dbReference type="EMBL" id="CAI5757821.1"/>
    </source>
</evidence>
<dbReference type="InterPro" id="IPR051402">
    <property type="entry name" value="KPR-Related"/>
</dbReference>
<dbReference type="SUPFAM" id="SSF48179">
    <property type="entry name" value="6-phosphogluconate dehydrogenase C-terminal domain-like"/>
    <property type="match status" value="1"/>
</dbReference>
<evidence type="ECO:0000256" key="1">
    <source>
        <dbReference type="ARBA" id="ARBA00007870"/>
    </source>
</evidence>
<comment type="caution">
    <text evidence="7">The sequence shown here is derived from an EMBL/GenBank/DDBJ whole genome shotgun (WGS) entry which is preliminary data.</text>
</comment>
<reference evidence="7" key="1">
    <citation type="submission" date="2022-12" db="EMBL/GenBank/DDBJ databases">
        <authorList>
            <person name="Brejova B."/>
        </authorList>
    </citation>
    <scope>NUCLEOTIDE SEQUENCE</scope>
</reference>
<dbReference type="InterPro" id="IPR008927">
    <property type="entry name" value="6-PGluconate_DH-like_C_sf"/>
</dbReference>
<dbReference type="Gene3D" id="3.40.50.720">
    <property type="entry name" value="NAD(P)-binding Rossmann-like Domain"/>
    <property type="match status" value="1"/>
</dbReference>
<keyword evidence="2 4" id="KW-0521">NADP</keyword>
<dbReference type="Pfam" id="PF02558">
    <property type="entry name" value="ApbA"/>
    <property type="match status" value="1"/>
</dbReference>
<dbReference type="PANTHER" id="PTHR21708:SF30">
    <property type="entry name" value="2-DEHYDROPANTOATE 2-REDUCTASE-RELATED"/>
    <property type="match status" value="1"/>
</dbReference>
<protein>
    <recommendedName>
        <fullName evidence="4">2-dehydropantoate 2-reductase</fullName>
        <ecNumber evidence="4">1.1.1.169</ecNumber>
    </recommendedName>
    <alternativeName>
        <fullName evidence="4">Ketopantoate reductase</fullName>
    </alternativeName>
</protein>
<evidence type="ECO:0000256" key="2">
    <source>
        <dbReference type="ARBA" id="ARBA00022857"/>
    </source>
</evidence>
<dbReference type="Pfam" id="PF08546">
    <property type="entry name" value="ApbA_C"/>
    <property type="match status" value="1"/>
</dbReference>
<dbReference type="OrthoDB" id="3609at2759"/>
<feature type="domain" description="Ketopantoate reductase N-terminal" evidence="5">
    <location>
        <begin position="4"/>
        <end position="158"/>
    </location>
</feature>
<evidence type="ECO:0000259" key="6">
    <source>
        <dbReference type="Pfam" id="PF08546"/>
    </source>
</evidence>
<evidence type="ECO:0000259" key="5">
    <source>
        <dbReference type="Pfam" id="PF02558"/>
    </source>
</evidence>